<evidence type="ECO:0000313" key="2">
    <source>
        <dbReference type="Proteomes" id="UP000595140"/>
    </source>
</evidence>
<protein>
    <submittedName>
        <fullName evidence="1">Uncharacterized protein</fullName>
    </submittedName>
</protein>
<sequence length="67" mass="7679">MHFVSHGHVTVFDRKINIDESINKWRTSKDALSQPIFTKPSKTTEVLHNHRCIMHVSSDESSPCTLC</sequence>
<dbReference type="Proteomes" id="UP000595140">
    <property type="component" value="Unassembled WGS sequence"/>
</dbReference>
<proteinExistence type="predicted"/>
<gene>
    <name evidence="1" type="ORF">CCAM_LOCUS40550</name>
</gene>
<name>A0A484NFZ7_9ASTE</name>
<keyword evidence="2" id="KW-1185">Reference proteome</keyword>
<dbReference type="AlphaFoldDB" id="A0A484NFZ7"/>
<evidence type="ECO:0000313" key="1">
    <source>
        <dbReference type="EMBL" id="VFQ98774.1"/>
    </source>
</evidence>
<organism evidence="1 2">
    <name type="scientific">Cuscuta campestris</name>
    <dbReference type="NCBI Taxonomy" id="132261"/>
    <lineage>
        <taxon>Eukaryota</taxon>
        <taxon>Viridiplantae</taxon>
        <taxon>Streptophyta</taxon>
        <taxon>Embryophyta</taxon>
        <taxon>Tracheophyta</taxon>
        <taxon>Spermatophyta</taxon>
        <taxon>Magnoliopsida</taxon>
        <taxon>eudicotyledons</taxon>
        <taxon>Gunneridae</taxon>
        <taxon>Pentapetalae</taxon>
        <taxon>asterids</taxon>
        <taxon>lamiids</taxon>
        <taxon>Solanales</taxon>
        <taxon>Convolvulaceae</taxon>
        <taxon>Cuscuteae</taxon>
        <taxon>Cuscuta</taxon>
        <taxon>Cuscuta subgen. Grammica</taxon>
        <taxon>Cuscuta sect. Cleistogrammica</taxon>
    </lineage>
</organism>
<accession>A0A484NFZ7</accession>
<dbReference type="EMBL" id="OOIL02006618">
    <property type="protein sequence ID" value="VFQ98774.1"/>
    <property type="molecule type" value="Genomic_DNA"/>
</dbReference>
<reference evidence="1 2" key="1">
    <citation type="submission" date="2018-04" db="EMBL/GenBank/DDBJ databases">
        <authorList>
            <person name="Vogel A."/>
        </authorList>
    </citation>
    <scope>NUCLEOTIDE SEQUENCE [LARGE SCALE GENOMIC DNA]</scope>
</reference>